<accession>A0A1G2KUP7</accession>
<dbReference type="Pfam" id="PF08241">
    <property type="entry name" value="Methyltransf_11"/>
    <property type="match status" value="1"/>
</dbReference>
<dbReference type="GO" id="GO:0008757">
    <property type="term" value="F:S-adenosylmethionine-dependent methyltransferase activity"/>
    <property type="evidence" value="ECO:0007669"/>
    <property type="project" value="InterPro"/>
</dbReference>
<dbReference type="InterPro" id="IPR013216">
    <property type="entry name" value="Methyltransf_11"/>
</dbReference>
<dbReference type="SUPFAM" id="SSF53335">
    <property type="entry name" value="S-adenosyl-L-methionine-dependent methyltransferases"/>
    <property type="match status" value="1"/>
</dbReference>
<proteinExistence type="predicted"/>
<evidence type="ECO:0000259" key="1">
    <source>
        <dbReference type="Pfam" id="PF08241"/>
    </source>
</evidence>
<dbReference type="PANTHER" id="PTHR43591">
    <property type="entry name" value="METHYLTRANSFERASE"/>
    <property type="match status" value="1"/>
</dbReference>
<evidence type="ECO:0000313" key="3">
    <source>
        <dbReference type="Proteomes" id="UP000177177"/>
    </source>
</evidence>
<dbReference type="Proteomes" id="UP000177177">
    <property type="component" value="Unassembled WGS sequence"/>
</dbReference>
<dbReference type="PANTHER" id="PTHR43591:SF99">
    <property type="entry name" value="OS06G0646000 PROTEIN"/>
    <property type="match status" value="1"/>
</dbReference>
<protein>
    <recommendedName>
        <fullName evidence="1">Methyltransferase type 11 domain-containing protein</fullName>
    </recommendedName>
</protein>
<dbReference type="InterPro" id="IPR029063">
    <property type="entry name" value="SAM-dependent_MTases_sf"/>
</dbReference>
<name>A0A1G2KUP7_9BACT</name>
<sequence>MDPFLAALRRRRITPYIPKGSSLLDIGCGKGKLLFDIAHLLEKGVGIDQRIINSVSAGNIRLIGGRVETTLPFADASFDTVSLLAVLEHLEHPETVLQEILRVLRPGGAVLLTVPTVHAKPVLEFLGFRLGVISREGVADHKRYYTKATLAADLRGAGFIIERTYYFELGFNLFAAAKKPVTQTAEIRP</sequence>
<dbReference type="CDD" id="cd02440">
    <property type="entry name" value="AdoMet_MTases"/>
    <property type="match status" value="1"/>
</dbReference>
<dbReference type="EMBL" id="MHQN01000023">
    <property type="protein sequence ID" value="OHA03180.1"/>
    <property type="molecule type" value="Genomic_DNA"/>
</dbReference>
<reference evidence="2 3" key="1">
    <citation type="journal article" date="2016" name="Nat. Commun.">
        <title>Thousands of microbial genomes shed light on interconnected biogeochemical processes in an aquifer system.</title>
        <authorList>
            <person name="Anantharaman K."/>
            <person name="Brown C.T."/>
            <person name="Hug L.A."/>
            <person name="Sharon I."/>
            <person name="Castelle C.J."/>
            <person name="Probst A.J."/>
            <person name="Thomas B.C."/>
            <person name="Singh A."/>
            <person name="Wilkins M.J."/>
            <person name="Karaoz U."/>
            <person name="Brodie E.L."/>
            <person name="Williams K.H."/>
            <person name="Hubbard S.S."/>
            <person name="Banfield J.F."/>
        </authorList>
    </citation>
    <scope>NUCLEOTIDE SEQUENCE [LARGE SCALE GENOMIC DNA]</scope>
</reference>
<gene>
    <name evidence="2" type="ORF">A3C92_03905</name>
</gene>
<dbReference type="Gene3D" id="3.40.50.150">
    <property type="entry name" value="Vaccinia Virus protein VP39"/>
    <property type="match status" value="1"/>
</dbReference>
<feature type="domain" description="Methyltransferase type 11" evidence="1">
    <location>
        <begin position="24"/>
        <end position="111"/>
    </location>
</feature>
<organism evidence="2 3">
    <name type="scientific">Candidatus Sungbacteria bacterium RIFCSPHIGHO2_02_FULL_53_17</name>
    <dbReference type="NCBI Taxonomy" id="1802275"/>
    <lineage>
        <taxon>Bacteria</taxon>
        <taxon>Candidatus Sungiibacteriota</taxon>
    </lineage>
</organism>
<evidence type="ECO:0000313" key="2">
    <source>
        <dbReference type="EMBL" id="OHA03180.1"/>
    </source>
</evidence>
<comment type="caution">
    <text evidence="2">The sequence shown here is derived from an EMBL/GenBank/DDBJ whole genome shotgun (WGS) entry which is preliminary data.</text>
</comment>
<dbReference type="AlphaFoldDB" id="A0A1G2KUP7"/>